<evidence type="ECO:0000313" key="3">
    <source>
        <dbReference type="Proteomes" id="UP000682892"/>
    </source>
</evidence>
<gene>
    <name evidence="2" type="ORF">AaeL_AAEL000939</name>
</gene>
<dbReference type="InterPro" id="IPR006553">
    <property type="entry name" value="Leu-rich_rpt_Cys-con_subtyp"/>
</dbReference>
<dbReference type="InterPro" id="IPR032675">
    <property type="entry name" value="LRR_dom_sf"/>
</dbReference>
<dbReference type="Proteomes" id="UP000682892">
    <property type="component" value="Chromosome 3"/>
</dbReference>
<accession>A0A1S4EXB3</accession>
<dbReference type="OMA" id="MSWDGAG"/>
<dbReference type="GO" id="GO:0019005">
    <property type="term" value="C:SCF ubiquitin ligase complex"/>
    <property type="evidence" value="ECO:0007669"/>
    <property type="project" value="TreeGrafter"/>
</dbReference>
<dbReference type="InterPro" id="IPR057207">
    <property type="entry name" value="FBXL15_LRR"/>
</dbReference>
<dbReference type="EMBL" id="CH477204">
    <property type="protein sequence ID" value="EAT47988.1"/>
    <property type="molecule type" value="Genomic_DNA"/>
</dbReference>
<reference evidence="2" key="1">
    <citation type="submission" date="2005-10" db="EMBL/GenBank/DDBJ databases">
        <authorList>
            <person name="Loftus B.J."/>
            <person name="Nene V.M."/>
            <person name="Hannick L.I."/>
            <person name="Bidwell S."/>
            <person name="Haas B."/>
            <person name="Amedeo P."/>
            <person name="Orvis J."/>
            <person name="Wortman J.R."/>
            <person name="White O.R."/>
            <person name="Salzberg S."/>
            <person name="Shumway M."/>
            <person name="Koo H."/>
            <person name="Zhao Y."/>
            <person name="Holmes M."/>
            <person name="Miller J."/>
            <person name="Schatz M."/>
            <person name="Pop M."/>
            <person name="Pai G."/>
            <person name="Utterback T."/>
            <person name="Rogers Y.-H."/>
            <person name="Kravitz S."/>
            <person name="Fraser C.M."/>
        </authorList>
    </citation>
    <scope>NUCLEOTIDE SEQUENCE</scope>
    <source>
        <strain evidence="2">Liverpool</strain>
    </source>
</reference>
<dbReference type="SMART" id="SM00367">
    <property type="entry name" value="LRR_CC"/>
    <property type="match status" value="4"/>
</dbReference>
<sequence length="257" mass="29302">MTELICDSRLKKQPSSLYNTCIRYVARNLRKYKHIEYLEVIPPLIKNALILNVTRVQRGFHDDELLEMLLNGTLTRINFSSSTITDRTLLSLAEKCPNLKSLTLTQGDYRFSRRGLEAIVRQLQHLQQLSVRNCSLVDDELVALLAQNCPRLDLMDFECCPNVTDRSADSIKRLKLTKLNLSRTRISDQFLMAIANEQCGCSLEDLNVGHCNITGAGLGKLPWDTIKYIGFEGCEINDLDFIGTNKNLKYIQWTISN</sequence>
<dbReference type="AlphaFoldDB" id="A0A1S4EXB3"/>
<evidence type="ECO:0000259" key="1">
    <source>
        <dbReference type="Pfam" id="PF25372"/>
    </source>
</evidence>
<dbReference type="Pfam" id="PF25372">
    <property type="entry name" value="DUF7885"/>
    <property type="match status" value="1"/>
</dbReference>
<evidence type="ECO:0000313" key="2">
    <source>
        <dbReference type="EMBL" id="EAT47988.1"/>
    </source>
</evidence>
<dbReference type="HOGENOM" id="CLU_1082638_0_0_1"/>
<organism evidence="2 3">
    <name type="scientific">Aedes aegypti</name>
    <name type="common">Yellowfever mosquito</name>
    <name type="synonym">Culex aegypti</name>
    <dbReference type="NCBI Taxonomy" id="7159"/>
    <lineage>
        <taxon>Eukaryota</taxon>
        <taxon>Metazoa</taxon>
        <taxon>Ecdysozoa</taxon>
        <taxon>Arthropoda</taxon>
        <taxon>Hexapoda</taxon>
        <taxon>Insecta</taxon>
        <taxon>Pterygota</taxon>
        <taxon>Neoptera</taxon>
        <taxon>Endopterygota</taxon>
        <taxon>Diptera</taxon>
        <taxon>Nematocera</taxon>
        <taxon>Culicoidea</taxon>
        <taxon>Culicidae</taxon>
        <taxon>Culicinae</taxon>
        <taxon>Aedini</taxon>
        <taxon>Aedes</taxon>
        <taxon>Stegomyia</taxon>
    </lineage>
</organism>
<reference evidence="2" key="3">
    <citation type="submission" date="2012-09" db="EMBL/GenBank/DDBJ databases">
        <authorList>
            <consortium name="VectorBase"/>
        </authorList>
    </citation>
    <scope>NUCLEOTIDE SEQUENCE</scope>
    <source>
        <strain evidence="2">Liverpool</strain>
    </source>
</reference>
<reference evidence="2" key="2">
    <citation type="journal article" date="2007" name="Science">
        <title>Genome sequence of Aedes aegypti, a major arbovirus vector.</title>
        <authorList>
            <person name="Nene V."/>
            <person name="Wortman J.R."/>
            <person name="Lawson D."/>
            <person name="Haas B."/>
            <person name="Kodira C."/>
            <person name="Tu Z.J."/>
            <person name="Loftus B."/>
            <person name="Xi Z."/>
            <person name="Megy K."/>
            <person name="Grabherr M."/>
            <person name="Ren Q."/>
            <person name="Zdobnov E.M."/>
            <person name="Lobo N.F."/>
            <person name="Campbell K.S."/>
            <person name="Brown S.E."/>
            <person name="Bonaldo M.F."/>
            <person name="Zhu J."/>
            <person name="Sinkins S.P."/>
            <person name="Hogenkamp D.G."/>
            <person name="Amedeo P."/>
            <person name="Arensburger P."/>
            <person name="Atkinson P.W."/>
            <person name="Bidwell S."/>
            <person name="Biedler J."/>
            <person name="Birney E."/>
            <person name="Bruggner R.V."/>
            <person name="Costas J."/>
            <person name="Coy M.R."/>
            <person name="Crabtree J."/>
            <person name="Crawford M."/>
            <person name="Debruyn B."/>
            <person name="Decaprio D."/>
            <person name="Eiglmeier K."/>
            <person name="Eisenstadt E."/>
            <person name="El-Dorry H."/>
            <person name="Gelbart W.M."/>
            <person name="Gomes S.L."/>
            <person name="Hammond M."/>
            <person name="Hannick L.I."/>
            <person name="Hogan J.R."/>
            <person name="Holmes M.H."/>
            <person name="Jaffe D."/>
            <person name="Johnston J.S."/>
            <person name="Kennedy R.C."/>
            <person name="Koo H."/>
            <person name="Kravitz S."/>
            <person name="Kriventseva E.V."/>
            <person name="Kulp D."/>
            <person name="Labutti K."/>
            <person name="Lee E."/>
            <person name="Li S."/>
            <person name="Lovin D.D."/>
            <person name="Mao C."/>
            <person name="Mauceli E."/>
            <person name="Menck C.F."/>
            <person name="Miller J.R."/>
            <person name="Montgomery P."/>
            <person name="Mori A."/>
            <person name="Nascimento A.L."/>
            <person name="Naveira H.F."/>
            <person name="Nusbaum C."/>
            <person name="O'leary S."/>
            <person name="Orvis J."/>
            <person name="Pertea M."/>
            <person name="Quesneville H."/>
            <person name="Reidenbach K.R."/>
            <person name="Rogers Y.H."/>
            <person name="Roth C.W."/>
            <person name="Schneider J.R."/>
            <person name="Schatz M."/>
            <person name="Shumway M."/>
            <person name="Stanke M."/>
            <person name="Stinson E.O."/>
            <person name="Tubio J.M."/>
            <person name="Vanzee J.P."/>
            <person name="Verjovski-Almeida S."/>
            <person name="Werner D."/>
            <person name="White O."/>
            <person name="Wyder S."/>
            <person name="Zeng Q."/>
            <person name="Zhao Q."/>
            <person name="Zhao Y."/>
            <person name="Hill C.A."/>
            <person name="Raikhel A.S."/>
            <person name="Soares M.B."/>
            <person name="Knudson D.L."/>
            <person name="Lee N.H."/>
            <person name="Galagan J."/>
            <person name="Salzberg S.L."/>
            <person name="Paulsen I.T."/>
            <person name="Dimopoulos G."/>
            <person name="Collins F.H."/>
            <person name="Birren B."/>
            <person name="Fraser-Liggett C.M."/>
            <person name="Severson D.W."/>
        </authorList>
    </citation>
    <scope>NUCLEOTIDE SEQUENCE [LARGE SCALE GENOMIC DNA]</scope>
    <source>
        <strain evidence="2">Liverpool</strain>
    </source>
</reference>
<protein>
    <submittedName>
        <fullName evidence="2">AAEL000939-PA</fullName>
    </submittedName>
</protein>
<proteinExistence type="predicted"/>
<dbReference type="OrthoDB" id="10257471at2759"/>
<name>A0A1S4EXB3_AEDAE</name>
<feature type="domain" description="F-box/LRR-repeat protein 15-like leucin rich repeat" evidence="1">
    <location>
        <begin position="82"/>
        <end position="221"/>
    </location>
</feature>
<dbReference type="GO" id="GO:0031146">
    <property type="term" value="P:SCF-dependent proteasomal ubiquitin-dependent protein catabolic process"/>
    <property type="evidence" value="ECO:0007669"/>
    <property type="project" value="TreeGrafter"/>
</dbReference>
<dbReference type="Gene3D" id="3.80.10.10">
    <property type="entry name" value="Ribonuclease Inhibitor"/>
    <property type="match status" value="1"/>
</dbReference>
<dbReference type="KEGG" id="aag:5567487"/>
<dbReference type="SUPFAM" id="SSF52047">
    <property type="entry name" value="RNI-like"/>
    <property type="match status" value="1"/>
</dbReference>
<dbReference type="PANTHER" id="PTHR13318">
    <property type="entry name" value="PARTNER OF PAIRED, ISOFORM B-RELATED"/>
    <property type="match status" value="1"/>
</dbReference>
<dbReference type="PANTHER" id="PTHR13318:SF95">
    <property type="entry name" value="F-BOX PROTEIN YLR352W"/>
    <property type="match status" value="1"/>
</dbReference>